<comment type="caution">
    <text evidence="6">The sequence shown here is derived from an EMBL/GenBank/DDBJ whole genome shotgun (WGS) entry which is preliminary data.</text>
</comment>
<dbReference type="InterPro" id="IPR009071">
    <property type="entry name" value="HMG_box_dom"/>
</dbReference>
<sequence length="434" mass="49474">MDPPNMLTYVGLNGSFVHPDQCATPAHERQQQRDSRLGSPWQSPSTIINAHSPQSYPQTPVRASSSFNTSDASDASRPSPERVRRPRNAFMIFRSEFNSMRDKISRNVEHDNRHISRIVGHYWNQMSEEEKDVWRKRADQEKVEHMRKYPGYKFAPLARTKKLKRNVKRNGDDEMERCRLVAELLLEGKQGDELLTALKASDPRDNNLKVEESSPAIMSPRGEERPHEEPDPFVSTARFHAFKYPLVPPNVDPQTNNPSTAFMGTGANVGQGHYNTQRFYIQPQELCEHSGNCPEMTPMPAMRDDAARSDCAQYLDMRIDISSPTHMQSPYSPQSQYLMTPPANFDEGYRSPQIQGEMTYSRYAGVHLSPPYGADMYYSGKRRLPPPAVTFRNPFANHQNQRSYVYSSPPPSPTDIRGFRGDPAVLRRQQDGGQ</sequence>
<dbReference type="SUPFAM" id="SSF47095">
    <property type="entry name" value="HMG-box"/>
    <property type="match status" value="1"/>
</dbReference>
<dbReference type="SMART" id="SM00398">
    <property type="entry name" value="HMG"/>
    <property type="match status" value="1"/>
</dbReference>
<evidence type="ECO:0000259" key="5">
    <source>
        <dbReference type="PROSITE" id="PS50118"/>
    </source>
</evidence>
<evidence type="ECO:0000256" key="4">
    <source>
        <dbReference type="SAM" id="MobiDB-lite"/>
    </source>
</evidence>
<keyword evidence="3" id="KW-0539">Nucleus</keyword>
<dbReference type="GO" id="GO:0001228">
    <property type="term" value="F:DNA-binding transcription activator activity, RNA polymerase II-specific"/>
    <property type="evidence" value="ECO:0007669"/>
    <property type="project" value="TreeGrafter"/>
</dbReference>
<keyword evidence="2" id="KW-0804">Transcription</keyword>
<gene>
    <name evidence="6" type="ORF">D9619_003093</name>
</gene>
<protein>
    <recommendedName>
        <fullName evidence="5">HMG box domain-containing protein</fullName>
    </recommendedName>
</protein>
<dbReference type="Pfam" id="PF00505">
    <property type="entry name" value="HMG_box"/>
    <property type="match status" value="1"/>
</dbReference>
<organism evidence="6 7">
    <name type="scientific">Psilocybe cf. subviscida</name>
    <dbReference type="NCBI Taxonomy" id="2480587"/>
    <lineage>
        <taxon>Eukaryota</taxon>
        <taxon>Fungi</taxon>
        <taxon>Dikarya</taxon>
        <taxon>Basidiomycota</taxon>
        <taxon>Agaricomycotina</taxon>
        <taxon>Agaricomycetes</taxon>
        <taxon>Agaricomycetidae</taxon>
        <taxon>Agaricales</taxon>
        <taxon>Agaricineae</taxon>
        <taxon>Strophariaceae</taxon>
        <taxon>Psilocybe</taxon>
    </lineage>
</organism>
<keyword evidence="1 3" id="KW-0238">DNA-binding</keyword>
<feature type="domain" description="HMG box" evidence="5">
    <location>
        <begin position="83"/>
        <end position="153"/>
    </location>
</feature>
<dbReference type="CDD" id="cd01389">
    <property type="entry name" value="HMG-box_ROX1-like"/>
    <property type="match status" value="1"/>
</dbReference>
<proteinExistence type="predicted"/>
<evidence type="ECO:0000313" key="6">
    <source>
        <dbReference type="EMBL" id="KAF5312659.1"/>
    </source>
</evidence>
<dbReference type="PROSITE" id="PS50118">
    <property type="entry name" value="HMG_BOX_2"/>
    <property type="match status" value="1"/>
</dbReference>
<feature type="compositionally biased region" description="Polar residues" evidence="4">
    <location>
        <begin position="40"/>
        <end position="73"/>
    </location>
</feature>
<dbReference type="PANTHER" id="PTHR10270:SF161">
    <property type="entry name" value="SEX-DETERMINING REGION Y PROTEIN"/>
    <property type="match status" value="1"/>
</dbReference>
<dbReference type="Proteomes" id="UP000567179">
    <property type="component" value="Unassembled WGS sequence"/>
</dbReference>
<feature type="region of interest" description="Disordered" evidence="4">
    <location>
        <begin position="391"/>
        <end position="434"/>
    </location>
</feature>
<feature type="region of interest" description="Disordered" evidence="4">
    <location>
        <begin position="12"/>
        <end position="87"/>
    </location>
</feature>
<evidence type="ECO:0000256" key="2">
    <source>
        <dbReference type="ARBA" id="ARBA00023163"/>
    </source>
</evidence>
<name>A0A8H5EUB0_9AGAR</name>
<feature type="region of interest" description="Disordered" evidence="4">
    <location>
        <begin position="205"/>
        <end position="231"/>
    </location>
</feature>
<reference evidence="6 7" key="1">
    <citation type="journal article" date="2020" name="ISME J.">
        <title>Uncovering the hidden diversity of litter-decomposition mechanisms in mushroom-forming fungi.</title>
        <authorList>
            <person name="Floudas D."/>
            <person name="Bentzer J."/>
            <person name="Ahren D."/>
            <person name="Johansson T."/>
            <person name="Persson P."/>
            <person name="Tunlid A."/>
        </authorList>
    </citation>
    <scope>NUCLEOTIDE SEQUENCE [LARGE SCALE GENOMIC DNA]</scope>
    <source>
        <strain evidence="6 7">CBS 101986</strain>
    </source>
</reference>
<dbReference type="OrthoDB" id="6247875at2759"/>
<dbReference type="InterPro" id="IPR050140">
    <property type="entry name" value="SRY-related_HMG-box_TF-like"/>
</dbReference>
<dbReference type="GO" id="GO:0000978">
    <property type="term" value="F:RNA polymerase II cis-regulatory region sequence-specific DNA binding"/>
    <property type="evidence" value="ECO:0007669"/>
    <property type="project" value="TreeGrafter"/>
</dbReference>
<keyword evidence="7" id="KW-1185">Reference proteome</keyword>
<dbReference type="InterPro" id="IPR036910">
    <property type="entry name" value="HMG_box_dom_sf"/>
</dbReference>
<feature type="compositionally biased region" description="Basic and acidic residues" evidence="4">
    <location>
        <begin position="221"/>
        <end position="230"/>
    </location>
</feature>
<evidence type="ECO:0000313" key="7">
    <source>
        <dbReference type="Proteomes" id="UP000567179"/>
    </source>
</evidence>
<evidence type="ECO:0000256" key="3">
    <source>
        <dbReference type="PROSITE-ProRule" id="PRU00267"/>
    </source>
</evidence>
<dbReference type="AlphaFoldDB" id="A0A8H5EUB0"/>
<dbReference type="PANTHER" id="PTHR10270">
    <property type="entry name" value="SOX TRANSCRIPTION FACTOR"/>
    <property type="match status" value="1"/>
</dbReference>
<feature type="compositionally biased region" description="Basic and acidic residues" evidence="4">
    <location>
        <begin position="26"/>
        <end position="36"/>
    </location>
</feature>
<evidence type="ECO:0000256" key="1">
    <source>
        <dbReference type="ARBA" id="ARBA00023125"/>
    </source>
</evidence>
<feature type="DNA-binding region" description="HMG box" evidence="3">
    <location>
        <begin position="83"/>
        <end position="153"/>
    </location>
</feature>
<accession>A0A8H5EUB0</accession>
<dbReference type="GO" id="GO:0030154">
    <property type="term" value="P:cell differentiation"/>
    <property type="evidence" value="ECO:0007669"/>
    <property type="project" value="TreeGrafter"/>
</dbReference>
<dbReference type="GO" id="GO:0005634">
    <property type="term" value="C:nucleus"/>
    <property type="evidence" value="ECO:0007669"/>
    <property type="project" value="UniProtKB-UniRule"/>
</dbReference>
<dbReference type="Gene3D" id="1.10.30.10">
    <property type="entry name" value="High mobility group box domain"/>
    <property type="match status" value="1"/>
</dbReference>
<dbReference type="EMBL" id="JAACJJ010000056">
    <property type="protein sequence ID" value="KAF5312659.1"/>
    <property type="molecule type" value="Genomic_DNA"/>
</dbReference>